<evidence type="ECO:0000313" key="1">
    <source>
        <dbReference type="EMBL" id="ARF14266.1"/>
    </source>
</evidence>
<keyword evidence="2" id="KW-1185">Reference proteome</keyword>
<accession>A0ABM6JVY7</accession>
<dbReference type="EMBL" id="CP015108">
    <property type="protein sequence ID" value="ARF14266.1"/>
    <property type="molecule type" value="Genomic_DNA"/>
</dbReference>
<dbReference type="RefSeq" id="WP_029054843.1">
    <property type="nucleotide sequence ID" value="NZ_CP015108.1"/>
</dbReference>
<evidence type="ECO:0000313" key="2">
    <source>
        <dbReference type="Proteomes" id="UP000192486"/>
    </source>
</evidence>
<dbReference type="Proteomes" id="UP000192486">
    <property type="component" value="Chromosome"/>
</dbReference>
<organism evidence="1 2">
    <name type="scientific">Sporosarcina ureae</name>
    <dbReference type="NCBI Taxonomy" id="1571"/>
    <lineage>
        <taxon>Bacteria</taxon>
        <taxon>Bacillati</taxon>
        <taxon>Bacillota</taxon>
        <taxon>Bacilli</taxon>
        <taxon>Bacillales</taxon>
        <taxon>Caryophanaceae</taxon>
        <taxon>Sporosarcina</taxon>
    </lineage>
</organism>
<name>A0ABM6JVY7_SPOUR</name>
<proteinExistence type="predicted"/>
<sequence>MPAYMVNEYYIFTSYEEMSSLIHDIIHYSLLPSQQDRHSFSILTGDLDTTALKFQSDNGHSIAVRYESEDDIYYSV</sequence>
<gene>
    <name evidence="1" type="ORF">SporoS204_08965</name>
</gene>
<reference evidence="1 2" key="1">
    <citation type="submission" date="2016-04" db="EMBL/GenBank/DDBJ databases">
        <title>Comparative Genomics and Epigenetics of Sporosarcina ureae.</title>
        <authorList>
            <person name="Oliver A.S."/>
            <person name="Cooper K.K."/>
        </authorList>
    </citation>
    <scope>NUCLEOTIDE SEQUENCE [LARGE SCALE GENOMIC DNA]</scope>
    <source>
        <strain evidence="1 2">S204</strain>
    </source>
</reference>
<protein>
    <submittedName>
        <fullName evidence="1">Uncharacterized protein</fullName>
    </submittedName>
</protein>